<comment type="caution">
    <text evidence="2">The sequence shown here is derived from an EMBL/GenBank/DDBJ whole genome shotgun (WGS) entry which is preliminary data.</text>
</comment>
<keyword evidence="3" id="KW-1185">Reference proteome</keyword>
<dbReference type="AlphaFoldDB" id="A0A157ZR06"/>
<feature type="region of interest" description="Disordered" evidence="1">
    <location>
        <begin position="1"/>
        <end position="20"/>
    </location>
</feature>
<evidence type="ECO:0000313" key="3">
    <source>
        <dbReference type="Proteomes" id="UP000054870"/>
    </source>
</evidence>
<sequence length="91" mass="9977">MLKSFGDTDGGEGGSLLSDAQPFQYQPNALSDDVTELAARGVSEAQEAECFAEYDIDMEMCSAGGAMYKSPAYYLECKARAFQKYQQCRGY</sequence>
<dbReference type="EMBL" id="FCOF02000004">
    <property type="protein sequence ID" value="SAK47942.1"/>
    <property type="molecule type" value="Genomic_DNA"/>
</dbReference>
<gene>
    <name evidence="2" type="ORF">AWB75_01077</name>
</gene>
<name>A0A157ZR06_9BURK</name>
<proteinExistence type="predicted"/>
<evidence type="ECO:0000256" key="1">
    <source>
        <dbReference type="SAM" id="MobiDB-lite"/>
    </source>
</evidence>
<evidence type="ECO:0000313" key="2">
    <source>
        <dbReference type="EMBL" id="SAK47942.1"/>
    </source>
</evidence>
<dbReference type="Proteomes" id="UP000054870">
    <property type="component" value="Unassembled WGS sequence"/>
</dbReference>
<reference evidence="2" key="1">
    <citation type="submission" date="2016-01" db="EMBL/GenBank/DDBJ databases">
        <authorList>
            <person name="Peeters C."/>
        </authorList>
    </citation>
    <scope>NUCLEOTIDE SEQUENCE [LARGE SCALE GENOMIC DNA]</scope>
    <source>
        <strain evidence="2">LMG 29318</strain>
    </source>
</reference>
<organism evidence="2 3">
    <name type="scientific">Caballeronia catudaia</name>
    <dbReference type="NCBI Taxonomy" id="1777136"/>
    <lineage>
        <taxon>Bacteria</taxon>
        <taxon>Pseudomonadati</taxon>
        <taxon>Pseudomonadota</taxon>
        <taxon>Betaproteobacteria</taxon>
        <taxon>Burkholderiales</taxon>
        <taxon>Burkholderiaceae</taxon>
        <taxon>Caballeronia</taxon>
    </lineage>
</organism>
<accession>A0A157ZR06</accession>
<protein>
    <submittedName>
        <fullName evidence="2">Uncharacterized protein</fullName>
    </submittedName>
</protein>